<comment type="caution">
    <text evidence="9">The sequence shown here is derived from an EMBL/GenBank/DDBJ whole genome shotgun (WGS) entry which is preliminary data.</text>
</comment>
<evidence type="ECO:0000256" key="3">
    <source>
        <dbReference type="ARBA" id="ARBA00022553"/>
    </source>
</evidence>
<evidence type="ECO:0000313" key="10">
    <source>
        <dbReference type="Proteomes" id="UP000236327"/>
    </source>
</evidence>
<dbReference type="InterPro" id="IPR011102">
    <property type="entry name" value="Sig_transdc_His_kinase_HWE"/>
</dbReference>
<organism evidence="9 10">
    <name type="scientific">Novosphingobium guangzhouense</name>
    <dbReference type="NCBI Taxonomy" id="1850347"/>
    <lineage>
        <taxon>Bacteria</taxon>
        <taxon>Pseudomonadati</taxon>
        <taxon>Pseudomonadota</taxon>
        <taxon>Alphaproteobacteria</taxon>
        <taxon>Sphingomonadales</taxon>
        <taxon>Sphingomonadaceae</taxon>
        <taxon>Novosphingobium</taxon>
    </lineage>
</organism>
<keyword evidence="3" id="KW-0597">Phosphoprotein</keyword>
<dbReference type="OrthoDB" id="9760752at2"/>
<keyword evidence="6" id="KW-0418">Kinase</keyword>
<dbReference type="PANTHER" id="PTHR41523:SF7">
    <property type="entry name" value="HISTIDINE KINASE"/>
    <property type="match status" value="1"/>
</dbReference>
<evidence type="ECO:0000259" key="8">
    <source>
        <dbReference type="SMART" id="SM00911"/>
    </source>
</evidence>
<reference evidence="9 10" key="1">
    <citation type="submission" date="2016-05" db="EMBL/GenBank/DDBJ databases">
        <title>Complete genome sequence of Novosphingobium guangzhouense SA925(T).</title>
        <authorList>
            <person name="Sha S."/>
        </authorList>
    </citation>
    <scope>NUCLEOTIDE SEQUENCE [LARGE SCALE GENOMIC DNA]</scope>
    <source>
        <strain evidence="9 10">SA925</strain>
    </source>
</reference>
<comment type="catalytic activity">
    <reaction evidence="1">
        <text>ATP + protein L-histidine = ADP + protein N-phospho-L-histidine.</text>
        <dbReference type="EC" id="2.7.13.3"/>
    </reaction>
</comment>
<evidence type="ECO:0000256" key="6">
    <source>
        <dbReference type="ARBA" id="ARBA00022777"/>
    </source>
</evidence>
<dbReference type="AlphaFoldDB" id="A0A2K2G3S2"/>
<gene>
    <name evidence="9" type="ORF">A8V01_15140</name>
</gene>
<proteinExistence type="predicted"/>
<dbReference type="SMART" id="SM00911">
    <property type="entry name" value="HWE_HK"/>
    <property type="match status" value="1"/>
</dbReference>
<evidence type="ECO:0000256" key="5">
    <source>
        <dbReference type="ARBA" id="ARBA00022741"/>
    </source>
</evidence>
<name>A0A2K2G3S2_9SPHN</name>
<dbReference type="Proteomes" id="UP000236327">
    <property type="component" value="Unassembled WGS sequence"/>
</dbReference>
<keyword evidence="4" id="KW-0808">Transferase</keyword>
<dbReference type="Pfam" id="PF07536">
    <property type="entry name" value="HWE_HK"/>
    <property type="match status" value="1"/>
</dbReference>
<dbReference type="GO" id="GO:0005524">
    <property type="term" value="F:ATP binding"/>
    <property type="evidence" value="ECO:0007669"/>
    <property type="project" value="UniProtKB-KW"/>
</dbReference>
<keyword evidence="10" id="KW-1185">Reference proteome</keyword>
<evidence type="ECO:0000256" key="2">
    <source>
        <dbReference type="ARBA" id="ARBA00012438"/>
    </source>
</evidence>
<dbReference type="EMBL" id="LYMM01000023">
    <property type="protein sequence ID" value="PNU05684.1"/>
    <property type="molecule type" value="Genomic_DNA"/>
</dbReference>
<accession>A0A2K2G3S2</accession>
<dbReference type="Gene3D" id="3.30.450.20">
    <property type="entry name" value="PAS domain"/>
    <property type="match status" value="1"/>
</dbReference>
<feature type="domain" description="Signal transduction histidine kinase HWE region" evidence="8">
    <location>
        <begin position="154"/>
        <end position="233"/>
    </location>
</feature>
<evidence type="ECO:0000256" key="1">
    <source>
        <dbReference type="ARBA" id="ARBA00000085"/>
    </source>
</evidence>
<evidence type="ECO:0000313" key="9">
    <source>
        <dbReference type="EMBL" id="PNU05684.1"/>
    </source>
</evidence>
<dbReference type="PANTHER" id="PTHR41523">
    <property type="entry name" value="TWO-COMPONENT SYSTEM SENSOR PROTEIN"/>
    <property type="match status" value="1"/>
</dbReference>
<sequence length="336" mass="36522">MRERVDAFDWSTTPLGARANWPSELEAVVHQILGSRFPKAIVWGPSFTTIYNDGFVPILGDKHVALGRSFADIWSEIWSEIGPIAARAYAGEATYIEDFPLIIDRTGKDEQAWFTFCYSPLRLADGTIMGMMDTVIETSDTVRAQAALSLVNQELGHRLKNTLALVQAIASQTLRGAAEPSAIESFSHRLGALGHAHDILLQQDWASASLREVISHSLEPHDPGGQIMRNGPDLAIGSRAAVALSLMLHELATNAAKYGALSVADGCVRLSWTIDGDHLDLRWHESDGPPVTAPTAKGFGSRLIAMGLGRSSEIQLRYEANGFKLDMHTPIAELAS</sequence>
<dbReference type="EC" id="2.7.13.3" evidence="2"/>
<keyword evidence="7" id="KW-0067">ATP-binding</keyword>
<dbReference type="InterPro" id="IPR036890">
    <property type="entry name" value="HATPase_C_sf"/>
</dbReference>
<dbReference type="GO" id="GO:0004673">
    <property type="term" value="F:protein histidine kinase activity"/>
    <property type="evidence" value="ECO:0007669"/>
    <property type="project" value="UniProtKB-EC"/>
</dbReference>
<keyword evidence="5" id="KW-0547">Nucleotide-binding</keyword>
<protein>
    <recommendedName>
        <fullName evidence="2">histidine kinase</fullName>
        <ecNumber evidence="2">2.7.13.3</ecNumber>
    </recommendedName>
</protein>
<dbReference type="Gene3D" id="3.30.565.10">
    <property type="entry name" value="Histidine kinase-like ATPase, C-terminal domain"/>
    <property type="match status" value="1"/>
</dbReference>
<evidence type="ECO:0000256" key="4">
    <source>
        <dbReference type="ARBA" id="ARBA00022679"/>
    </source>
</evidence>
<evidence type="ECO:0000256" key="7">
    <source>
        <dbReference type="ARBA" id="ARBA00022840"/>
    </source>
</evidence>